<accession>A0A834GJC0</accession>
<dbReference type="Proteomes" id="UP000626092">
    <property type="component" value="Unassembled WGS sequence"/>
</dbReference>
<gene>
    <name evidence="3" type="ORF">RHSIM_Rhsim09G0158000</name>
</gene>
<keyword evidence="4" id="KW-1185">Reference proteome</keyword>
<evidence type="ECO:0000256" key="1">
    <source>
        <dbReference type="SAM" id="MobiDB-lite"/>
    </source>
</evidence>
<organism evidence="3 4">
    <name type="scientific">Rhododendron simsii</name>
    <name type="common">Sims's rhododendron</name>
    <dbReference type="NCBI Taxonomy" id="118357"/>
    <lineage>
        <taxon>Eukaryota</taxon>
        <taxon>Viridiplantae</taxon>
        <taxon>Streptophyta</taxon>
        <taxon>Embryophyta</taxon>
        <taxon>Tracheophyta</taxon>
        <taxon>Spermatophyta</taxon>
        <taxon>Magnoliopsida</taxon>
        <taxon>eudicotyledons</taxon>
        <taxon>Gunneridae</taxon>
        <taxon>Pentapetalae</taxon>
        <taxon>asterids</taxon>
        <taxon>Ericales</taxon>
        <taxon>Ericaceae</taxon>
        <taxon>Ericoideae</taxon>
        <taxon>Rhodoreae</taxon>
        <taxon>Rhododendron</taxon>
    </lineage>
</organism>
<evidence type="ECO:0000313" key="3">
    <source>
        <dbReference type="EMBL" id="KAF7133281.1"/>
    </source>
</evidence>
<evidence type="ECO:0000313" key="4">
    <source>
        <dbReference type="Proteomes" id="UP000626092"/>
    </source>
</evidence>
<keyword evidence="2" id="KW-0732">Signal</keyword>
<dbReference type="AlphaFoldDB" id="A0A834GJC0"/>
<feature type="compositionally biased region" description="Polar residues" evidence="1">
    <location>
        <begin position="120"/>
        <end position="136"/>
    </location>
</feature>
<sequence length="136" mass="14929">MVLLWQQGLLVLGQVVSQYRPLLCWVLSWQSGAITETRPFERAVAGPVTGVTPVTGNQAAQPVGFDSQRSNKINSFYAPAADPPAPFNGAKFSPEYEEVTVKYTKWPQSELIHQRHPGASYSTPKNSSAASRPTHF</sequence>
<protein>
    <submittedName>
        <fullName evidence="3">Uncharacterized protein</fullName>
    </submittedName>
</protein>
<name>A0A834GJC0_RHOSS</name>
<dbReference type="EMBL" id="WJXA01000009">
    <property type="protein sequence ID" value="KAF7133281.1"/>
    <property type="molecule type" value="Genomic_DNA"/>
</dbReference>
<feature type="chain" id="PRO_5032390028" evidence="2">
    <location>
        <begin position="18"/>
        <end position="136"/>
    </location>
</feature>
<feature type="signal peptide" evidence="2">
    <location>
        <begin position="1"/>
        <end position="17"/>
    </location>
</feature>
<feature type="region of interest" description="Disordered" evidence="1">
    <location>
        <begin position="114"/>
        <end position="136"/>
    </location>
</feature>
<comment type="caution">
    <text evidence="3">The sequence shown here is derived from an EMBL/GenBank/DDBJ whole genome shotgun (WGS) entry which is preliminary data.</text>
</comment>
<proteinExistence type="predicted"/>
<evidence type="ECO:0000256" key="2">
    <source>
        <dbReference type="SAM" id="SignalP"/>
    </source>
</evidence>
<reference evidence="3" key="1">
    <citation type="submission" date="2019-11" db="EMBL/GenBank/DDBJ databases">
        <authorList>
            <person name="Liu Y."/>
            <person name="Hou J."/>
            <person name="Li T.-Q."/>
            <person name="Guan C.-H."/>
            <person name="Wu X."/>
            <person name="Wu H.-Z."/>
            <person name="Ling F."/>
            <person name="Zhang R."/>
            <person name="Shi X.-G."/>
            <person name="Ren J.-P."/>
            <person name="Chen E.-F."/>
            <person name="Sun J.-M."/>
        </authorList>
    </citation>
    <scope>NUCLEOTIDE SEQUENCE</scope>
    <source>
        <strain evidence="3">Adult_tree_wgs_1</strain>
        <tissue evidence="3">Leaves</tissue>
    </source>
</reference>